<dbReference type="OrthoDB" id="665600at2759"/>
<accession>A0A2P5FUP2</accession>
<evidence type="ECO:0000259" key="4">
    <source>
        <dbReference type="SMART" id="SM00043"/>
    </source>
</evidence>
<dbReference type="InParanoid" id="A0A2P5FUP2"/>
<gene>
    <name evidence="5" type="ORF">TorRG33x02_028170</name>
</gene>
<dbReference type="Gene3D" id="3.10.450.10">
    <property type="match status" value="1"/>
</dbReference>
<reference evidence="6" key="1">
    <citation type="submission" date="2016-06" db="EMBL/GenBank/DDBJ databases">
        <title>Parallel loss of symbiosis genes in relatives of nitrogen-fixing non-legume Parasponia.</title>
        <authorList>
            <person name="Van Velzen R."/>
            <person name="Holmer R."/>
            <person name="Bu F."/>
            <person name="Rutten L."/>
            <person name="Van Zeijl A."/>
            <person name="Liu W."/>
            <person name="Santuari L."/>
            <person name="Cao Q."/>
            <person name="Sharma T."/>
            <person name="Shen D."/>
            <person name="Roswanjaya Y."/>
            <person name="Wardhani T."/>
            <person name="Kalhor M.S."/>
            <person name="Jansen J."/>
            <person name="Van den Hoogen J."/>
            <person name="Gungor B."/>
            <person name="Hartog M."/>
            <person name="Hontelez J."/>
            <person name="Verver J."/>
            <person name="Yang W.-C."/>
            <person name="Schijlen E."/>
            <person name="Repin R."/>
            <person name="Schilthuizen M."/>
            <person name="Schranz E."/>
            <person name="Heidstra R."/>
            <person name="Miyata K."/>
            <person name="Fedorova E."/>
            <person name="Kohlen W."/>
            <person name="Bisseling T."/>
            <person name="Smit S."/>
            <person name="Geurts R."/>
        </authorList>
    </citation>
    <scope>NUCLEOTIDE SEQUENCE [LARGE SCALE GENOMIC DNA]</scope>
    <source>
        <strain evidence="6">cv. RG33-2</strain>
    </source>
</reference>
<dbReference type="InterPro" id="IPR046350">
    <property type="entry name" value="Cystatin_sf"/>
</dbReference>
<dbReference type="EMBL" id="JXTC01000008">
    <property type="protein sequence ID" value="POO01510.1"/>
    <property type="molecule type" value="Genomic_DNA"/>
</dbReference>
<evidence type="ECO:0000313" key="6">
    <source>
        <dbReference type="Proteomes" id="UP000237000"/>
    </source>
</evidence>
<keyword evidence="1 3" id="KW-0646">Protease inhibitor</keyword>
<evidence type="ECO:0000256" key="2">
    <source>
        <dbReference type="ARBA" id="ARBA00022704"/>
    </source>
</evidence>
<dbReference type="AlphaFoldDB" id="A0A2P5FUP2"/>
<dbReference type="STRING" id="63057.A0A2P5FUP2"/>
<dbReference type="PANTHER" id="PTHR11413:SF116">
    <property type="entry name" value="MULTICYSTATIN"/>
    <property type="match status" value="1"/>
</dbReference>
<sequence>MEEIGPLRGVEGFENDPKFEDLTRFAIDEHNKKKDAALKLAKVVNVNQQEVVSGMMYYIMMEALDEKEGQKYLYVGSVLEKSSDNSQEAQSLVLLREVQVF</sequence>
<keyword evidence="2 3" id="KW-0789">Thiol protease inhibitor</keyword>
<proteinExistence type="inferred from homology"/>
<keyword evidence="6" id="KW-1185">Reference proteome</keyword>
<dbReference type="CDD" id="cd00042">
    <property type="entry name" value="CY"/>
    <property type="match status" value="1"/>
</dbReference>
<dbReference type="InterPro" id="IPR000010">
    <property type="entry name" value="Cystatin_dom"/>
</dbReference>
<dbReference type="PANTHER" id="PTHR11413">
    <property type="entry name" value="CYSTATIN FAMILY MEMBER"/>
    <property type="match status" value="1"/>
</dbReference>
<dbReference type="SUPFAM" id="SSF54403">
    <property type="entry name" value="Cystatin/monellin"/>
    <property type="match status" value="1"/>
</dbReference>
<comment type="caution">
    <text evidence="5">The sequence shown here is derived from an EMBL/GenBank/DDBJ whole genome shotgun (WGS) entry which is preliminary data.</text>
</comment>
<feature type="domain" description="Cystatin" evidence="4">
    <location>
        <begin position="8"/>
        <end position="90"/>
    </location>
</feature>
<comment type="similarity">
    <text evidence="3">Belongs to the cystatin family. Phytocystatin subfamily.</text>
</comment>
<dbReference type="InterPro" id="IPR027214">
    <property type="entry name" value="Cystatin"/>
</dbReference>
<dbReference type="GO" id="GO:0004869">
    <property type="term" value="F:cysteine-type endopeptidase inhibitor activity"/>
    <property type="evidence" value="ECO:0007669"/>
    <property type="project" value="UniProtKB-KW"/>
</dbReference>
<protein>
    <recommendedName>
        <fullName evidence="3">Cysteine proteinase inhibitor</fullName>
    </recommendedName>
</protein>
<organism evidence="5 6">
    <name type="scientific">Trema orientale</name>
    <name type="common">Charcoal tree</name>
    <name type="synonym">Celtis orientalis</name>
    <dbReference type="NCBI Taxonomy" id="63057"/>
    <lineage>
        <taxon>Eukaryota</taxon>
        <taxon>Viridiplantae</taxon>
        <taxon>Streptophyta</taxon>
        <taxon>Embryophyta</taxon>
        <taxon>Tracheophyta</taxon>
        <taxon>Spermatophyta</taxon>
        <taxon>Magnoliopsida</taxon>
        <taxon>eudicotyledons</taxon>
        <taxon>Gunneridae</taxon>
        <taxon>Pentapetalae</taxon>
        <taxon>rosids</taxon>
        <taxon>fabids</taxon>
        <taxon>Rosales</taxon>
        <taxon>Cannabaceae</taxon>
        <taxon>Trema</taxon>
    </lineage>
</organism>
<dbReference type="Proteomes" id="UP000237000">
    <property type="component" value="Unassembled WGS sequence"/>
</dbReference>
<name>A0A2P5FUP2_TREOI</name>
<dbReference type="SMART" id="SM00043">
    <property type="entry name" value="CY"/>
    <property type="match status" value="1"/>
</dbReference>
<evidence type="ECO:0000256" key="1">
    <source>
        <dbReference type="ARBA" id="ARBA00022690"/>
    </source>
</evidence>
<evidence type="ECO:0000256" key="3">
    <source>
        <dbReference type="RuleBase" id="RU362130"/>
    </source>
</evidence>
<dbReference type="Pfam" id="PF16845">
    <property type="entry name" value="SQAPI"/>
    <property type="match status" value="1"/>
</dbReference>
<evidence type="ECO:0000313" key="5">
    <source>
        <dbReference type="EMBL" id="POO01510.1"/>
    </source>
</evidence>